<gene>
    <name evidence="8" type="ORF">GCM10017653_37750</name>
</gene>
<comment type="catalytic activity">
    <reaction evidence="1 6">
        <text>Hydrolysis of (1-&gt;4)-beta-linkages between N-acetylmuramic acid and N-acetyl-D-glucosamine residues in a peptidoglycan and between N-acetyl-D-glucosamine residues in chitodextrins.</text>
        <dbReference type="EC" id="3.2.1.17"/>
    </reaction>
</comment>
<dbReference type="EMBL" id="BSFM01000017">
    <property type="protein sequence ID" value="GLK85705.1"/>
    <property type="molecule type" value="Genomic_DNA"/>
</dbReference>
<dbReference type="Pfam" id="PF00959">
    <property type="entry name" value="Phage_lysozyme"/>
    <property type="match status" value="1"/>
</dbReference>
<reference evidence="8" key="1">
    <citation type="journal article" date="2014" name="Int. J. Syst. Evol. Microbiol.">
        <title>Complete genome sequence of Corynebacterium casei LMG S-19264T (=DSM 44701T), isolated from a smear-ripened cheese.</title>
        <authorList>
            <consortium name="US DOE Joint Genome Institute (JGI-PGF)"/>
            <person name="Walter F."/>
            <person name="Albersmeier A."/>
            <person name="Kalinowski J."/>
            <person name="Ruckert C."/>
        </authorList>
    </citation>
    <scope>NUCLEOTIDE SEQUENCE</scope>
    <source>
        <strain evidence="8">VKM B-2789</strain>
    </source>
</reference>
<reference evidence="8" key="2">
    <citation type="submission" date="2023-01" db="EMBL/GenBank/DDBJ databases">
        <authorList>
            <person name="Sun Q."/>
            <person name="Evtushenko L."/>
        </authorList>
    </citation>
    <scope>NUCLEOTIDE SEQUENCE</scope>
    <source>
        <strain evidence="8">VKM B-2789</strain>
    </source>
</reference>
<dbReference type="SUPFAM" id="SSF47090">
    <property type="entry name" value="PGBD-like"/>
    <property type="match status" value="1"/>
</dbReference>
<dbReference type="InterPro" id="IPR002477">
    <property type="entry name" value="Peptidoglycan-bd-like"/>
</dbReference>
<evidence type="ECO:0000256" key="4">
    <source>
        <dbReference type="ARBA" id="ARBA00022801"/>
    </source>
</evidence>
<dbReference type="Gene3D" id="1.10.530.40">
    <property type="match status" value="1"/>
</dbReference>
<keyword evidence="5 6" id="KW-0326">Glycosidase</keyword>
<organism evidence="8 9">
    <name type="scientific">Ancylobacter defluvii</name>
    <dbReference type="NCBI Taxonomy" id="1282440"/>
    <lineage>
        <taxon>Bacteria</taxon>
        <taxon>Pseudomonadati</taxon>
        <taxon>Pseudomonadota</taxon>
        <taxon>Alphaproteobacteria</taxon>
        <taxon>Hyphomicrobiales</taxon>
        <taxon>Xanthobacteraceae</taxon>
        <taxon>Ancylobacter</taxon>
    </lineage>
</organism>
<sequence length="223" mass="23202">MTVTEIQKLLAAHGWLSGPVDGVFGPKTKADVIAFQKANRLVADGIVGPKTEAALKAAPNPAPAAAPSRLRTAAGVLTAVGVLAVGLVGGWEGLKLASYRDIVGVWTVCYGETRGVTSGMRFTKEQCDAKLVDGLEEFETGMRACLNNPDAIPAKPYVAFLSLAYNVGVGTFCKSSIATKANRGDLLGACKAIPLYNKAGGKIVQGLVNRRADEQALCLSGIN</sequence>
<dbReference type="InterPro" id="IPR002196">
    <property type="entry name" value="Glyco_hydro_24"/>
</dbReference>
<dbReference type="InterPro" id="IPR034690">
    <property type="entry name" value="Endolysin_T4_type"/>
</dbReference>
<evidence type="ECO:0000256" key="6">
    <source>
        <dbReference type="RuleBase" id="RU003788"/>
    </source>
</evidence>
<keyword evidence="4 6" id="KW-0378">Hydrolase</keyword>
<keyword evidence="2 6" id="KW-0929">Antimicrobial</keyword>
<dbReference type="GO" id="GO:0003796">
    <property type="term" value="F:lysozyme activity"/>
    <property type="evidence" value="ECO:0007669"/>
    <property type="project" value="UniProtKB-EC"/>
</dbReference>
<evidence type="ECO:0000256" key="3">
    <source>
        <dbReference type="ARBA" id="ARBA00022638"/>
    </source>
</evidence>
<name>A0A9W6NCJ4_9HYPH</name>
<dbReference type="GO" id="GO:0016998">
    <property type="term" value="P:cell wall macromolecule catabolic process"/>
    <property type="evidence" value="ECO:0007669"/>
    <property type="project" value="InterPro"/>
</dbReference>
<evidence type="ECO:0000256" key="5">
    <source>
        <dbReference type="ARBA" id="ARBA00023295"/>
    </source>
</evidence>
<comment type="caution">
    <text evidence="8">The sequence shown here is derived from an EMBL/GenBank/DDBJ whole genome shotgun (WGS) entry which is preliminary data.</text>
</comment>
<dbReference type="GO" id="GO:0042742">
    <property type="term" value="P:defense response to bacterium"/>
    <property type="evidence" value="ECO:0007669"/>
    <property type="project" value="UniProtKB-KW"/>
</dbReference>
<dbReference type="Proteomes" id="UP001143330">
    <property type="component" value="Unassembled WGS sequence"/>
</dbReference>
<comment type="similarity">
    <text evidence="6">Belongs to the glycosyl hydrolase 24 family.</text>
</comment>
<dbReference type="Pfam" id="PF01471">
    <property type="entry name" value="PG_binding_1"/>
    <property type="match status" value="1"/>
</dbReference>
<dbReference type="InterPro" id="IPR023347">
    <property type="entry name" value="Lysozyme_dom_sf"/>
</dbReference>
<evidence type="ECO:0000256" key="1">
    <source>
        <dbReference type="ARBA" id="ARBA00000632"/>
    </source>
</evidence>
<dbReference type="SUPFAM" id="SSF53955">
    <property type="entry name" value="Lysozyme-like"/>
    <property type="match status" value="1"/>
</dbReference>
<dbReference type="InterPro" id="IPR036366">
    <property type="entry name" value="PGBDSf"/>
</dbReference>
<keyword evidence="3 6" id="KW-0081">Bacteriolytic enzyme</keyword>
<dbReference type="InterPro" id="IPR036365">
    <property type="entry name" value="PGBD-like_sf"/>
</dbReference>
<dbReference type="RefSeq" id="WP_213359418.1">
    <property type="nucleotide sequence ID" value="NZ_BSFM01000017.1"/>
</dbReference>
<evidence type="ECO:0000259" key="7">
    <source>
        <dbReference type="Pfam" id="PF01471"/>
    </source>
</evidence>
<dbReference type="CDD" id="cd16900">
    <property type="entry name" value="endolysin_R21-like"/>
    <property type="match status" value="1"/>
</dbReference>
<feature type="domain" description="Peptidoglycan binding-like" evidence="7">
    <location>
        <begin position="3"/>
        <end position="55"/>
    </location>
</feature>
<protein>
    <recommendedName>
        <fullName evidence="6">Lysozyme</fullName>
        <ecNumber evidence="6">3.2.1.17</ecNumber>
    </recommendedName>
</protein>
<dbReference type="PANTHER" id="PTHR38107">
    <property type="match status" value="1"/>
</dbReference>
<evidence type="ECO:0000256" key="2">
    <source>
        <dbReference type="ARBA" id="ARBA00022529"/>
    </source>
</evidence>
<proteinExistence type="inferred from homology"/>
<dbReference type="Gene3D" id="1.10.101.10">
    <property type="entry name" value="PGBD-like superfamily/PGBD"/>
    <property type="match status" value="1"/>
</dbReference>
<dbReference type="HAMAP" id="MF_04110">
    <property type="entry name" value="ENDOLYSIN_T4"/>
    <property type="match status" value="1"/>
</dbReference>
<dbReference type="InterPro" id="IPR051018">
    <property type="entry name" value="Bacteriophage_GH24"/>
</dbReference>
<evidence type="ECO:0000313" key="9">
    <source>
        <dbReference type="Proteomes" id="UP001143330"/>
    </source>
</evidence>
<dbReference type="GO" id="GO:0031640">
    <property type="term" value="P:killing of cells of another organism"/>
    <property type="evidence" value="ECO:0007669"/>
    <property type="project" value="UniProtKB-KW"/>
</dbReference>
<keyword evidence="9" id="KW-1185">Reference proteome</keyword>
<dbReference type="GO" id="GO:0009253">
    <property type="term" value="P:peptidoglycan catabolic process"/>
    <property type="evidence" value="ECO:0007669"/>
    <property type="project" value="InterPro"/>
</dbReference>
<dbReference type="EC" id="3.2.1.17" evidence="6"/>
<dbReference type="AlphaFoldDB" id="A0A9W6NCJ4"/>
<accession>A0A9W6NCJ4</accession>
<dbReference type="PANTHER" id="PTHR38107:SF3">
    <property type="entry name" value="LYSOZYME RRRD-RELATED"/>
    <property type="match status" value="1"/>
</dbReference>
<dbReference type="InterPro" id="IPR023346">
    <property type="entry name" value="Lysozyme-like_dom_sf"/>
</dbReference>
<evidence type="ECO:0000313" key="8">
    <source>
        <dbReference type="EMBL" id="GLK85705.1"/>
    </source>
</evidence>